<dbReference type="GO" id="GO:0031966">
    <property type="term" value="C:mitochondrial membrane"/>
    <property type="evidence" value="ECO:0007669"/>
    <property type="project" value="UniProtKB-SubCell"/>
</dbReference>
<dbReference type="eggNOG" id="KOG0758">
    <property type="taxonomic scope" value="Eukaryota"/>
</dbReference>
<dbReference type="RefSeq" id="XP_004363337.2">
    <property type="nucleotide sequence ID" value="XM_004363280.2"/>
</dbReference>
<dbReference type="Gene3D" id="1.50.40.10">
    <property type="entry name" value="Mitochondrial carrier domain"/>
    <property type="match status" value="1"/>
</dbReference>
<evidence type="ECO:0000256" key="3">
    <source>
        <dbReference type="ARBA" id="ARBA00022448"/>
    </source>
</evidence>
<evidence type="ECO:0000256" key="8">
    <source>
        <dbReference type="ARBA" id="ARBA00023136"/>
    </source>
</evidence>
<dbReference type="EMBL" id="KE346364">
    <property type="protein sequence ID" value="KJE92694.1"/>
    <property type="molecule type" value="Genomic_DNA"/>
</dbReference>
<evidence type="ECO:0000256" key="2">
    <source>
        <dbReference type="ARBA" id="ARBA00006375"/>
    </source>
</evidence>
<evidence type="ECO:0000256" key="10">
    <source>
        <dbReference type="RuleBase" id="RU000488"/>
    </source>
</evidence>
<dbReference type="Pfam" id="PF00153">
    <property type="entry name" value="Mito_carr"/>
    <property type="match status" value="3"/>
</dbReference>
<keyword evidence="13" id="KW-1185">Reference proteome</keyword>
<dbReference type="PROSITE" id="PS50920">
    <property type="entry name" value="SOLCAR"/>
    <property type="match status" value="3"/>
</dbReference>
<evidence type="ECO:0000256" key="11">
    <source>
        <dbReference type="SAM" id="MobiDB-lite"/>
    </source>
</evidence>
<dbReference type="STRING" id="595528.A0A0D2X2K0"/>
<reference evidence="13" key="1">
    <citation type="submission" date="2011-02" db="EMBL/GenBank/DDBJ databases">
        <title>The Genome Sequence of Capsaspora owczarzaki ATCC 30864.</title>
        <authorList>
            <person name="Russ C."/>
            <person name="Cuomo C."/>
            <person name="Burger G."/>
            <person name="Gray M.W."/>
            <person name="Holland P.W.H."/>
            <person name="King N."/>
            <person name="Lang F.B.F."/>
            <person name="Roger A.J."/>
            <person name="Ruiz-Trillo I."/>
            <person name="Young S.K."/>
            <person name="Zeng Q."/>
            <person name="Gargeya S."/>
            <person name="Alvarado L."/>
            <person name="Berlin A."/>
            <person name="Chapman S.B."/>
            <person name="Chen Z."/>
            <person name="Freedman E."/>
            <person name="Gellesch M."/>
            <person name="Goldberg J."/>
            <person name="Griggs A."/>
            <person name="Gujja S."/>
            <person name="Heilman E."/>
            <person name="Heiman D."/>
            <person name="Howarth C."/>
            <person name="Mehta T."/>
            <person name="Neiman D."/>
            <person name="Pearson M."/>
            <person name="Roberts A."/>
            <person name="Saif S."/>
            <person name="Shea T."/>
            <person name="Shenoy N."/>
            <person name="Sisk P."/>
            <person name="Stolte C."/>
            <person name="Sykes S."/>
            <person name="White J."/>
            <person name="Yandava C."/>
            <person name="Haas B."/>
            <person name="Nusbaum C."/>
            <person name="Birren B."/>
        </authorList>
    </citation>
    <scope>NUCLEOTIDE SEQUENCE</scope>
    <source>
        <strain evidence="13">ATCC 30864</strain>
    </source>
</reference>
<evidence type="ECO:0000256" key="9">
    <source>
        <dbReference type="PROSITE-ProRule" id="PRU00282"/>
    </source>
</evidence>
<accession>A0A0D2X2K0</accession>
<dbReference type="OrthoDB" id="193856at2759"/>
<dbReference type="PhylomeDB" id="A0A0D2X2K0"/>
<gene>
    <name evidence="12" type="ORF">CAOG_003609</name>
</gene>
<evidence type="ECO:0000256" key="1">
    <source>
        <dbReference type="ARBA" id="ARBA00004225"/>
    </source>
</evidence>
<dbReference type="GO" id="GO:0022857">
    <property type="term" value="F:transmembrane transporter activity"/>
    <property type="evidence" value="ECO:0007669"/>
    <property type="project" value="TreeGrafter"/>
</dbReference>
<organism evidence="12 13">
    <name type="scientific">Capsaspora owczarzaki (strain ATCC 30864)</name>
    <dbReference type="NCBI Taxonomy" id="595528"/>
    <lineage>
        <taxon>Eukaryota</taxon>
        <taxon>Filasterea</taxon>
        <taxon>Capsaspora</taxon>
    </lineage>
</organism>
<dbReference type="SUPFAM" id="SSF103506">
    <property type="entry name" value="Mitochondrial carrier"/>
    <property type="match status" value="1"/>
</dbReference>
<keyword evidence="4 9" id="KW-0812">Transmembrane</keyword>
<dbReference type="AlphaFoldDB" id="A0A0D2X2K0"/>
<keyword evidence="3 10" id="KW-0813">Transport</keyword>
<dbReference type="InParanoid" id="A0A0D2X2K0"/>
<keyword evidence="7" id="KW-0496">Mitochondrion</keyword>
<evidence type="ECO:0000256" key="4">
    <source>
        <dbReference type="ARBA" id="ARBA00022692"/>
    </source>
</evidence>
<dbReference type="InterPro" id="IPR018108">
    <property type="entry name" value="MCP_transmembrane"/>
</dbReference>
<sequence>MSGSTLPPALHPTPGSPVAATAAADPSDSEQFFSGAVAGVVRTVSRVVASLGTKTIAGTIAGLSEEVMGYPLDLVKTRMQVHTKPVSALTVFREVIAQNGVTGIFKGLGPPLAASAFVTSALFGSYSAVLAQLHTHPVIHEHSFLQLNVHNAIAGAGGGLAQAFLTCPIDVVKNRLQIEGMGHGDGGHGHAHGGGGSAFKLARHIVSSHGLRGLYLGFGPTLMRDVPGYAVFFASYESLKHLMLGDAKRGDDAEPDGGEHAGGPLAVIVAGGTAGSLYHLSTYPFDVVKTAIQTQPDTYPRMYKNTFDCYKQLVAQYGHGALIRGIGPTMVRAFPANAAGFLAYELTLRLLP</sequence>
<dbReference type="InterPro" id="IPR002067">
    <property type="entry name" value="MCP"/>
</dbReference>
<feature type="repeat" description="Solcar" evidence="9">
    <location>
        <begin position="146"/>
        <end position="242"/>
    </location>
</feature>
<feature type="repeat" description="Solcar" evidence="9">
    <location>
        <begin position="262"/>
        <end position="350"/>
    </location>
</feature>
<dbReference type="InterPro" id="IPR023395">
    <property type="entry name" value="MCP_dom_sf"/>
</dbReference>
<name>A0A0D2X2K0_CAPO3</name>
<feature type="repeat" description="Solcar" evidence="9">
    <location>
        <begin position="49"/>
        <end position="132"/>
    </location>
</feature>
<dbReference type="PANTHER" id="PTHR45624:SF10">
    <property type="entry name" value="SLC (SOLUTE CARRIER) HOMOLOG"/>
    <property type="match status" value="1"/>
</dbReference>
<evidence type="ECO:0000256" key="7">
    <source>
        <dbReference type="ARBA" id="ARBA00023128"/>
    </source>
</evidence>
<evidence type="ECO:0000256" key="6">
    <source>
        <dbReference type="ARBA" id="ARBA00022989"/>
    </source>
</evidence>
<keyword evidence="5" id="KW-0677">Repeat</keyword>
<dbReference type="Proteomes" id="UP000008743">
    <property type="component" value="Unassembled WGS sequence"/>
</dbReference>
<comment type="similarity">
    <text evidence="2 10">Belongs to the mitochondrial carrier (TC 2.A.29) family.</text>
</comment>
<dbReference type="InterPro" id="IPR050567">
    <property type="entry name" value="Mitochondrial_Carrier"/>
</dbReference>
<dbReference type="PANTHER" id="PTHR45624">
    <property type="entry name" value="MITOCHONDRIAL BASIC AMINO ACIDS TRANSPORTER-RELATED"/>
    <property type="match status" value="1"/>
</dbReference>
<evidence type="ECO:0000313" key="13">
    <source>
        <dbReference type="Proteomes" id="UP000008743"/>
    </source>
</evidence>
<feature type="region of interest" description="Disordered" evidence="11">
    <location>
        <begin position="1"/>
        <end position="23"/>
    </location>
</feature>
<protein>
    <submittedName>
        <fullName evidence="12">Carrier protein</fullName>
    </submittedName>
</protein>
<dbReference type="PRINTS" id="PR00926">
    <property type="entry name" value="MITOCARRIER"/>
</dbReference>
<keyword evidence="8 9" id="KW-0472">Membrane</keyword>
<evidence type="ECO:0000313" key="12">
    <source>
        <dbReference type="EMBL" id="KJE92694.1"/>
    </source>
</evidence>
<keyword evidence="6" id="KW-1133">Transmembrane helix</keyword>
<proteinExistence type="inferred from homology"/>
<comment type="subcellular location">
    <subcellularLocation>
        <location evidence="1">Mitochondrion membrane</location>
        <topology evidence="1">Multi-pass membrane protein</topology>
    </subcellularLocation>
</comment>
<evidence type="ECO:0000256" key="5">
    <source>
        <dbReference type="ARBA" id="ARBA00022737"/>
    </source>
</evidence>